<organism evidence="2">
    <name type="scientific">Ixodes ricinus</name>
    <name type="common">Common tick</name>
    <name type="synonym">Acarus ricinus</name>
    <dbReference type="NCBI Taxonomy" id="34613"/>
    <lineage>
        <taxon>Eukaryota</taxon>
        <taxon>Metazoa</taxon>
        <taxon>Ecdysozoa</taxon>
        <taxon>Arthropoda</taxon>
        <taxon>Chelicerata</taxon>
        <taxon>Arachnida</taxon>
        <taxon>Acari</taxon>
        <taxon>Parasitiformes</taxon>
        <taxon>Ixodida</taxon>
        <taxon>Ixodoidea</taxon>
        <taxon>Ixodidae</taxon>
        <taxon>Ixodinae</taxon>
        <taxon>Ixodes</taxon>
    </lineage>
</organism>
<dbReference type="AlphaFoldDB" id="A0A147BN44"/>
<dbReference type="EMBL" id="GEGO01003197">
    <property type="protein sequence ID" value="JAR92207.1"/>
    <property type="molecule type" value="Transcribed_RNA"/>
</dbReference>
<reference evidence="2" key="1">
    <citation type="journal article" date="2018" name="PLoS Negl. Trop. Dis.">
        <title>Sialome diversity of ticks revealed by RNAseq of single tick salivary glands.</title>
        <authorList>
            <person name="Perner J."/>
            <person name="Kropackova S."/>
            <person name="Kopacek P."/>
            <person name="Ribeiro J.M."/>
        </authorList>
    </citation>
    <scope>NUCLEOTIDE SEQUENCE</scope>
    <source>
        <strain evidence="2">Siblings of single egg batch collected in Ceske Budejovice</strain>
        <tissue evidence="2">Salivary glands</tissue>
    </source>
</reference>
<proteinExistence type="predicted"/>
<feature type="compositionally biased region" description="Polar residues" evidence="1">
    <location>
        <begin position="159"/>
        <end position="170"/>
    </location>
</feature>
<feature type="region of interest" description="Disordered" evidence="1">
    <location>
        <begin position="138"/>
        <end position="170"/>
    </location>
</feature>
<protein>
    <submittedName>
        <fullName evidence="2">Putative secreted protein</fullName>
    </submittedName>
</protein>
<accession>A0A147BN44</accession>
<sequence length="170" mass="19101">MTSSGTLSWVSVAASRRWSRAASRSWATTCSSTSSCSCTSSGNRCRVPMAASRPSWEASSPSSTTPNTYRCRCASRPAPGCANFSQAQTCLPSTRHWPTYRFLLLPRYRGRRQCYAPTTPEATRTWPEPCSSSWHTYWRSKPRPPFQPHSERWRGRSIEPQSRPSQTAST</sequence>
<evidence type="ECO:0000313" key="2">
    <source>
        <dbReference type="EMBL" id="JAR92207.1"/>
    </source>
</evidence>
<evidence type="ECO:0000256" key="1">
    <source>
        <dbReference type="SAM" id="MobiDB-lite"/>
    </source>
</evidence>
<name>A0A147BN44_IXORI</name>